<evidence type="ECO:0000256" key="6">
    <source>
        <dbReference type="ARBA" id="ARBA00022840"/>
    </source>
</evidence>
<dbReference type="RefSeq" id="XP_011391470.1">
    <property type="nucleotide sequence ID" value="XM_011393168.1"/>
</dbReference>
<feature type="region of interest" description="Disordered" evidence="11">
    <location>
        <begin position="660"/>
        <end position="710"/>
    </location>
</feature>
<feature type="region of interest" description="Disordered" evidence="11">
    <location>
        <begin position="437"/>
        <end position="539"/>
    </location>
</feature>
<accession>A0A0D1DWN9</accession>
<dbReference type="OMA" id="KLHVPMV"/>
<dbReference type="CDD" id="cd01882">
    <property type="entry name" value="BMS1"/>
    <property type="match status" value="1"/>
</dbReference>
<keyword evidence="5" id="KW-0378">Hydrolase</keyword>
<dbReference type="InterPro" id="IPR027417">
    <property type="entry name" value="P-loop_NTPase"/>
</dbReference>
<dbReference type="GO" id="GO:0000479">
    <property type="term" value="P:endonucleolytic cleavage of tricistronic rRNA transcript (SSU-rRNA, 5.8S rRNA, LSU-rRNA)"/>
    <property type="evidence" value="ECO:0000318"/>
    <property type="project" value="GO_Central"/>
</dbReference>
<name>A0A0D1DWN9_MYCMD</name>
<dbReference type="SUPFAM" id="SSF52540">
    <property type="entry name" value="P-loop containing nucleoside triphosphate hydrolases"/>
    <property type="match status" value="1"/>
</dbReference>
<feature type="compositionally biased region" description="Acidic residues" evidence="11">
    <location>
        <begin position="681"/>
        <end position="704"/>
    </location>
</feature>
<dbReference type="InterPro" id="IPR007034">
    <property type="entry name" value="BMS1_TSR1_C"/>
</dbReference>
<dbReference type="InterPro" id="IPR039761">
    <property type="entry name" value="Bms1/Tsr1"/>
</dbReference>
<dbReference type="Gene3D" id="3.40.50.300">
    <property type="entry name" value="P-loop containing nucleotide triphosphate hydrolases"/>
    <property type="match status" value="1"/>
</dbReference>
<keyword evidence="8" id="KW-0539">Nucleus</keyword>
<dbReference type="Proteomes" id="UP000000561">
    <property type="component" value="Chromosome 16"/>
</dbReference>
<reference evidence="13 14" key="1">
    <citation type="journal article" date="2006" name="Nature">
        <title>Insights from the genome of the biotrophic fungal plant pathogen Ustilago maydis.</title>
        <authorList>
            <person name="Kamper J."/>
            <person name="Kahmann R."/>
            <person name="Bolker M."/>
            <person name="Ma L.J."/>
            <person name="Brefort T."/>
            <person name="Saville B.J."/>
            <person name="Banuett F."/>
            <person name="Kronstad J.W."/>
            <person name="Gold S.E."/>
            <person name="Muller O."/>
            <person name="Perlin M.H."/>
            <person name="Wosten H.A."/>
            <person name="de Vries R."/>
            <person name="Ruiz-Herrera J."/>
            <person name="Reynaga-Pena C.G."/>
            <person name="Snetselaar K."/>
            <person name="McCann M."/>
            <person name="Perez-Martin J."/>
            <person name="Feldbrugge M."/>
            <person name="Basse C.W."/>
            <person name="Steinberg G."/>
            <person name="Ibeas J.I."/>
            <person name="Holloman W."/>
            <person name="Guzman P."/>
            <person name="Farman M."/>
            <person name="Stajich J.E."/>
            <person name="Sentandreu R."/>
            <person name="Gonzalez-Prieto J.M."/>
            <person name="Kennell J.C."/>
            <person name="Molina L."/>
            <person name="Schirawski J."/>
            <person name="Mendoza-Mendoza A."/>
            <person name="Greilinger D."/>
            <person name="Munch K."/>
            <person name="Rossel N."/>
            <person name="Scherer M."/>
            <person name="Vranes M."/>
            <person name="Ladendorf O."/>
            <person name="Vincon V."/>
            <person name="Fuchs U."/>
            <person name="Sandrock B."/>
            <person name="Meng S."/>
            <person name="Ho E.C."/>
            <person name="Cahill M.J."/>
            <person name="Boyce K.J."/>
            <person name="Klose J."/>
            <person name="Klosterman S.J."/>
            <person name="Deelstra H.J."/>
            <person name="Ortiz-Castellanos L."/>
            <person name="Li W."/>
            <person name="Sanchez-Alonso P."/>
            <person name="Schreier P.H."/>
            <person name="Hauser-Hahn I."/>
            <person name="Vaupel M."/>
            <person name="Koopmann E."/>
            <person name="Friedrich G."/>
            <person name="Voss H."/>
            <person name="Schluter T."/>
            <person name="Margolis J."/>
            <person name="Platt D."/>
            <person name="Swimmer C."/>
            <person name="Gnirke A."/>
            <person name="Chen F."/>
            <person name="Vysotskaia V."/>
            <person name="Mannhaupt G."/>
            <person name="Guldener U."/>
            <person name="Munsterkotter M."/>
            <person name="Haase D."/>
            <person name="Oesterheld M."/>
            <person name="Mewes H.W."/>
            <person name="Mauceli E.W."/>
            <person name="DeCaprio D."/>
            <person name="Wade C.M."/>
            <person name="Butler J."/>
            <person name="Young S."/>
            <person name="Jaffe D.B."/>
            <person name="Calvo S."/>
            <person name="Nusbaum C."/>
            <person name="Galagan J."/>
            <person name="Birren B.W."/>
        </authorList>
    </citation>
    <scope>NUCLEOTIDE SEQUENCE [LARGE SCALE GENOMIC DNA]</scope>
    <source>
        <strain evidence="14">DSM 14603 / FGSC 9021 / UM521</strain>
    </source>
</reference>
<proteinExistence type="inferred from homology"/>
<dbReference type="eggNOG" id="KOG1951">
    <property type="taxonomic scope" value="Eukaryota"/>
</dbReference>
<evidence type="ECO:0000256" key="9">
    <source>
        <dbReference type="ARBA" id="ARBA00049117"/>
    </source>
</evidence>
<dbReference type="InParanoid" id="A0A0D1DWN9"/>
<feature type="compositionally biased region" description="Basic and acidic residues" evidence="11">
    <location>
        <begin position="663"/>
        <end position="680"/>
    </location>
</feature>
<dbReference type="InterPro" id="IPR037875">
    <property type="entry name" value="Bms1_N"/>
</dbReference>
<keyword evidence="2" id="KW-0690">Ribosome biogenesis</keyword>
<feature type="compositionally biased region" description="Basic residues" evidence="11">
    <location>
        <begin position="1114"/>
        <end position="1123"/>
    </location>
</feature>
<keyword evidence="3" id="KW-0597">Phosphoprotein</keyword>
<dbReference type="PANTHER" id="PTHR12858">
    <property type="entry name" value="RIBOSOME BIOGENESIS PROTEIN"/>
    <property type="match status" value="1"/>
</dbReference>
<dbReference type="InterPro" id="IPR030387">
    <property type="entry name" value="G_Bms1/Tsr1_dom"/>
</dbReference>
<keyword evidence="14" id="KW-1185">Reference proteome</keyword>
<evidence type="ECO:0000256" key="2">
    <source>
        <dbReference type="ARBA" id="ARBA00022517"/>
    </source>
</evidence>
<dbReference type="Pfam" id="PF04950">
    <property type="entry name" value="RIBIOP_C"/>
    <property type="match status" value="1"/>
</dbReference>
<evidence type="ECO:0000259" key="12">
    <source>
        <dbReference type="PROSITE" id="PS51714"/>
    </source>
</evidence>
<dbReference type="FunFam" id="3.40.50.300:FF:000105">
    <property type="entry name" value="BMS1 ribosome biogenesis factor"/>
    <property type="match status" value="1"/>
</dbReference>
<dbReference type="GO" id="GO:0003924">
    <property type="term" value="F:GTPase activity"/>
    <property type="evidence" value="ECO:0000318"/>
    <property type="project" value="GO_Central"/>
</dbReference>
<comment type="subcellular location">
    <subcellularLocation>
        <location evidence="1">Nucleus</location>
        <location evidence="1">Nucleolus</location>
    </subcellularLocation>
</comment>
<evidence type="ECO:0000256" key="4">
    <source>
        <dbReference type="ARBA" id="ARBA00022741"/>
    </source>
</evidence>
<evidence type="ECO:0000256" key="1">
    <source>
        <dbReference type="ARBA" id="ARBA00004604"/>
    </source>
</evidence>
<dbReference type="FunCoup" id="A0A0D1DWN9">
    <property type="interactions" value="914"/>
</dbReference>
<gene>
    <name evidence="13" type="ORF">UMAG_05722</name>
</gene>
<dbReference type="Pfam" id="PF08142">
    <property type="entry name" value="AARP2CN"/>
    <property type="match status" value="1"/>
</dbReference>
<dbReference type="GO" id="GO:0005524">
    <property type="term" value="F:ATP binding"/>
    <property type="evidence" value="ECO:0007669"/>
    <property type="project" value="UniProtKB-KW"/>
</dbReference>
<comment type="catalytic activity">
    <reaction evidence="9">
        <text>GTP + H2O = GDP + phosphate + H(+)</text>
        <dbReference type="Rhea" id="RHEA:19669"/>
        <dbReference type="ChEBI" id="CHEBI:15377"/>
        <dbReference type="ChEBI" id="CHEBI:15378"/>
        <dbReference type="ChEBI" id="CHEBI:37565"/>
        <dbReference type="ChEBI" id="CHEBI:43474"/>
        <dbReference type="ChEBI" id="CHEBI:58189"/>
    </reaction>
    <physiologicalReaction direction="left-to-right" evidence="9">
        <dbReference type="Rhea" id="RHEA:19670"/>
    </physiologicalReaction>
</comment>
<dbReference type="KEGG" id="uma:UMAG_05722"/>
<dbReference type="GO" id="GO:0032040">
    <property type="term" value="C:small-subunit processome"/>
    <property type="evidence" value="ECO:0007669"/>
    <property type="project" value="UniProtKB-ARBA"/>
</dbReference>
<sequence length="1165" mass="130711">MADAQQSNKAHRKAKTGGKAEKGKPKHTNGFNPKAFISANINVAQKQILRNAEKEQKRFHVPLADRTPEDEPPPIIVAVVGPEGVGKTTLMRSLIRRYTKHTLADIKGPVTVVTGKKRRVTFIECNNDINSMIDIGKVADLVLLMIDGSFGFEMETMEFLNVLQSHGFPKVIGVLTHLDLIKKAKTLKATKKRLKHRFWTEIYDGAKLFYLSGIINGRYPDTEIQNLSRFIGVMKFRPLIFRNAHPYVLADRMEDLTPREEIRANPKGDRTITVYGYLHGTHLRSSHRVHIPGAGDLSITSIEKLNDPCPLPTQDSEKRRKLSDKAKLIHAPMSDVGGVMFDKDAVYINVPGNFTRNGDNPVEPAGEGERMVMHLQDAHTTLDELAAQSELRLFDSDTTGLPSADISADKNPDGLVYTSPAKGKRVRRAAFDDVLLDDDIDDDDVQDQEDDESEAGFDDDDDDDQEDRGDNRRAFTRKAIEADEADGAASKEIPFADSDSDMGFGSQDDADDDDQDPGSGSGFGSGSDDDDDEIAPWKRDLAARAEATVLANRSRKPLDLARLIYHSDKTPEQIASGNVHSHLDDEDDLRILAESDEGDDFFRRADGQRTASATTGELEEEYQDVPDQARPVCKAVDLSHWAEEKILDSIRRFFITGDEPDNLEERKDGKRDEAVSHPDEGSDSEDGSERADNDDDDQDDADSTEEARAKALAQKKEALKRRFDEQYDDPDADTKQDWYDEQKDRLAAQAALNKSEFATVDEDTRHSVVGYQPGAYVRIELSKVAYELVENFDATYPLLVGGLLASEESFGFIQVRIKRHRWHQKILKTNDPLIFSLGWRRFQSIPIYSLDDGTRNRMLKYTPEHMHCLASFYGPISAPNTGFCAFNTLSTSTPCFRVSATGVVLDVDAGSQKIVKKLKLTGTPAKIYKNTAFIKDMFSSALEVAKFEGAHIKTVSGIRGQVKKALAKPEGQFRATFEDKILMSDIVFLRAWYTIQPRKFYNPVTSLLLRGSKGWQGMRLTGAVRKERQLKAPNHINSSYRAVERTERKFNPLRVPRALQAQLPFKSKPKQMSASNNTSYLAKRAVVLEGDEKKALALLQQMKTVQREKEDKRKAKNKLRQAQKSKLADKDEQIRAVKRKAEMKEIYRIQGMKAQSAAKRQKTAK</sequence>
<keyword evidence="7" id="KW-0342">GTP-binding</keyword>
<dbReference type="OrthoDB" id="10260897at2759"/>
<dbReference type="SMART" id="SM01362">
    <property type="entry name" value="DUF663"/>
    <property type="match status" value="1"/>
</dbReference>
<feature type="compositionally biased region" description="Basic and acidic residues" evidence="11">
    <location>
        <begin position="468"/>
        <end position="481"/>
    </location>
</feature>
<dbReference type="GO" id="GO:0005654">
    <property type="term" value="C:nucleoplasm"/>
    <property type="evidence" value="ECO:0007669"/>
    <property type="project" value="UniProtKB-ARBA"/>
</dbReference>
<dbReference type="GO" id="GO:0005525">
    <property type="term" value="F:GTP binding"/>
    <property type="evidence" value="ECO:0000318"/>
    <property type="project" value="GO_Central"/>
</dbReference>
<evidence type="ECO:0000256" key="8">
    <source>
        <dbReference type="ARBA" id="ARBA00023242"/>
    </source>
</evidence>
<dbReference type="SMART" id="SM00785">
    <property type="entry name" value="AARP2CN"/>
    <property type="match status" value="1"/>
</dbReference>
<dbReference type="GO" id="GO:0000462">
    <property type="term" value="P:maturation of SSU-rRNA from tricistronic rRNA transcript (SSU-rRNA, 5.8S rRNA, LSU-rRNA)"/>
    <property type="evidence" value="ECO:0000318"/>
    <property type="project" value="GO_Central"/>
</dbReference>
<evidence type="ECO:0000256" key="10">
    <source>
        <dbReference type="ARBA" id="ARBA00061391"/>
    </source>
</evidence>
<organism evidence="13 14">
    <name type="scientific">Mycosarcoma maydis</name>
    <name type="common">Corn smut fungus</name>
    <name type="synonym">Ustilago maydis</name>
    <dbReference type="NCBI Taxonomy" id="5270"/>
    <lineage>
        <taxon>Eukaryota</taxon>
        <taxon>Fungi</taxon>
        <taxon>Dikarya</taxon>
        <taxon>Basidiomycota</taxon>
        <taxon>Ustilaginomycotina</taxon>
        <taxon>Ustilaginomycetes</taxon>
        <taxon>Ustilaginales</taxon>
        <taxon>Ustilaginaceae</taxon>
        <taxon>Mycosarcoma</taxon>
    </lineage>
</organism>
<evidence type="ECO:0000256" key="7">
    <source>
        <dbReference type="ARBA" id="ARBA00023134"/>
    </source>
</evidence>
<dbReference type="EMBL" id="CM003155">
    <property type="protein sequence ID" value="KIS66940.1"/>
    <property type="molecule type" value="Genomic_DNA"/>
</dbReference>
<dbReference type="GO" id="GO:0034511">
    <property type="term" value="F:U3 snoRNA binding"/>
    <property type="evidence" value="ECO:0000318"/>
    <property type="project" value="GO_Central"/>
</dbReference>
<keyword evidence="4" id="KW-0547">Nucleotide-binding</keyword>
<feature type="region of interest" description="Disordered" evidence="11">
    <location>
        <begin position="1104"/>
        <end position="1135"/>
    </location>
</feature>
<keyword evidence="6" id="KW-0067">ATP-binding</keyword>
<evidence type="ECO:0000313" key="13">
    <source>
        <dbReference type="EMBL" id="KIS66940.1"/>
    </source>
</evidence>
<protein>
    <submittedName>
        <fullName evidence="13">40S ribosome biogenesis GTP-binding protein</fullName>
    </submittedName>
</protein>
<feature type="domain" description="Bms1-type G" evidence="12">
    <location>
        <begin position="72"/>
        <end position="237"/>
    </location>
</feature>
<dbReference type="VEuPathDB" id="FungiDB:UMAG_05722"/>
<dbReference type="PROSITE" id="PS51714">
    <property type="entry name" value="G_BMS1"/>
    <property type="match status" value="1"/>
</dbReference>
<dbReference type="AlphaFoldDB" id="A0A0D1DWN9"/>
<evidence type="ECO:0000313" key="14">
    <source>
        <dbReference type="Proteomes" id="UP000000561"/>
    </source>
</evidence>
<feature type="compositionally biased region" description="Basic and acidic residues" evidence="11">
    <location>
        <begin position="1126"/>
        <end position="1135"/>
    </location>
</feature>
<dbReference type="Pfam" id="PF22298">
    <property type="entry name" value="Tsr1_G-like"/>
    <property type="match status" value="1"/>
</dbReference>
<comment type="similarity">
    <text evidence="10">Belongs to the TRAFAC class translation factor GTPase superfamily. Bms1-like GTPase family. BMS1 subfamily.</text>
</comment>
<evidence type="ECO:0000256" key="3">
    <source>
        <dbReference type="ARBA" id="ARBA00022553"/>
    </source>
</evidence>
<dbReference type="GeneID" id="23565532"/>
<evidence type="ECO:0000256" key="11">
    <source>
        <dbReference type="SAM" id="MobiDB-lite"/>
    </source>
</evidence>
<dbReference type="STRING" id="237631.A0A0D1DWN9"/>
<feature type="region of interest" description="Disordered" evidence="11">
    <location>
        <begin position="1"/>
        <end position="33"/>
    </location>
</feature>
<feature type="compositionally biased region" description="Acidic residues" evidence="11">
    <location>
        <begin position="437"/>
        <end position="467"/>
    </location>
</feature>
<dbReference type="PANTHER" id="PTHR12858:SF2">
    <property type="entry name" value="RIBOSOME BIOGENESIS PROTEIN BMS1 HOMOLOG"/>
    <property type="match status" value="1"/>
</dbReference>
<dbReference type="InterPro" id="IPR012948">
    <property type="entry name" value="AARP2CN"/>
</dbReference>
<feature type="region of interest" description="Disordered" evidence="11">
    <location>
        <begin position="607"/>
        <end position="626"/>
    </location>
</feature>
<evidence type="ECO:0000256" key="5">
    <source>
        <dbReference type="ARBA" id="ARBA00022801"/>
    </source>
</evidence>